<protein>
    <submittedName>
        <fullName evidence="4">GCN5-related N-acetyltransferase</fullName>
    </submittedName>
</protein>
<dbReference type="PANTHER" id="PTHR42919">
    <property type="entry name" value="N-ALPHA-ACETYLTRANSFERASE"/>
    <property type="match status" value="1"/>
</dbReference>
<dbReference type="SUPFAM" id="SSF55729">
    <property type="entry name" value="Acyl-CoA N-acyltransferases (Nat)"/>
    <property type="match status" value="1"/>
</dbReference>
<evidence type="ECO:0000313" key="4">
    <source>
        <dbReference type="EMBL" id="VEP15865.1"/>
    </source>
</evidence>
<dbReference type="Proteomes" id="UP000320055">
    <property type="component" value="Unassembled WGS sequence"/>
</dbReference>
<dbReference type="OrthoDB" id="9795206at2"/>
<gene>
    <name evidence="4" type="ORF">H1P_380016</name>
</gene>
<accession>A0A563VWU7</accession>
<feature type="domain" description="N-acetyltransferase" evidence="3">
    <location>
        <begin position="18"/>
        <end position="159"/>
    </location>
</feature>
<dbReference type="Gene3D" id="3.40.630.30">
    <property type="match status" value="1"/>
</dbReference>
<evidence type="ECO:0000313" key="5">
    <source>
        <dbReference type="Proteomes" id="UP000320055"/>
    </source>
</evidence>
<dbReference type="AlphaFoldDB" id="A0A563VWU7"/>
<reference evidence="4 5" key="1">
    <citation type="submission" date="2019-01" db="EMBL/GenBank/DDBJ databases">
        <authorList>
            <person name="Brito A."/>
        </authorList>
    </citation>
    <scope>NUCLEOTIDE SEQUENCE [LARGE SCALE GENOMIC DNA]</scope>
    <source>
        <strain evidence="4">1</strain>
    </source>
</reference>
<sequence length="167" mass="19809">MSENKILEISRDEQVFSISIEPCDRQGDGQFIRELTRANFYDSLIKTIGWNENRHQEEPKFPERYLMLFCDRNCIGFFSLRDRPHCLYLETLQLVQQFRGRGIGTALLKFVEEIASRRKKSKIQLRVFKDNPVQSLYHRTGFKLVEDEGWCLLMEKVLSISQIEKRS</sequence>
<evidence type="ECO:0000256" key="1">
    <source>
        <dbReference type="ARBA" id="ARBA00022679"/>
    </source>
</evidence>
<dbReference type="Pfam" id="PF00583">
    <property type="entry name" value="Acetyltransf_1"/>
    <property type="match status" value="1"/>
</dbReference>
<evidence type="ECO:0000259" key="3">
    <source>
        <dbReference type="PROSITE" id="PS51186"/>
    </source>
</evidence>
<dbReference type="CDD" id="cd04301">
    <property type="entry name" value="NAT_SF"/>
    <property type="match status" value="1"/>
</dbReference>
<proteinExistence type="predicted"/>
<dbReference type="RefSeq" id="WP_144865701.1">
    <property type="nucleotide sequence ID" value="NZ_LR213798.1"/>
</dbReference>
<evidence type="ECO:0000256" key="2">
    <source>
        <dbReference type="ARBA" id="ARBA00023315"/>
    </source>
</evidence>
<dbReference type="InterPro" id="IPR051556">
    <property type="entry name" value="N-term/lysine_N-AcTrnsfr"/>
</dbReference>
<dbReference type="InterPro" id="IPR016181">
    <property type="entry name" value="Acyl_CoA_acyltransferase"/>
</dbReference>
<name>A0A563VWU7_9CYAN</name>
<dbReference type="GO" id="GO:0016747">
    <property type="term" value="F:acyltransferase activity, transferring groups other than amino-acyl groups"/>
    <property type="evidence" value="ECO:0007669"/>
    <property type="project" value="InterPro"/>
</dbReference>
<keyword evidence="1 4" id="KW-0808">Transferase</keyword>
<dbReference type="InterPro" id="IPR000182">
    <property type="entry name" value="GNAT_dom"/>
</dbReference>
<dbReference type="EMBL" id="CAACVJ010000312">
    <property type="protein sequence ID" value="VEP15865.1"/>
    <property type="molecule type" value="Genomic_DNA"/>
</dbReference>
<organism evidence="4 5">
    <name type="scientific">Hyella patelloides LEGE 07179</name>
    <dbReference type="NCBI Taxonomy" id="945734"/>
    <lineage>
        <taxon>Bacteria</taxon>
        <taxon>Bacillati</taxon>
        <taxon>Cyanobacteriota</taxon>
        <taxon>Cyanophyceae</taxon>
        <taxon>Pleurocapsales</taxon>
        <taxon>Hyellaceae</taxon>
        <taxon>Hyella</taxon>
    </lineage>
</organism>
<keyword evidence="5" id="KW-1185">Reference proteome</keyword>
<dbReference type="PROSITE" id="PS51186">
    <property type="entry name" value="GNAT"/>
    <property type="match status" value="1"/>
</dbReference>
<keyword evidence="2" id="KW-0012">Acyltransferase</keyword>
<dbReference type="PANTHER" id="PTHR42919:SF8">
    <property type="entry name" value="N-ALPHA-ACETYLTRANSFERASE 50"/>
    <property type="match status" value="1"/>
</dbReference>